<evidence type="ECO:0000256" key="3">
    <source>
        <dbReference type="ARBA" id="ARBA00023125"/>
    </source>
</evidence>
<comment type="caution">
    <text evidence="9">The sequence shown here is derived from an EMBL/GenBank/DDBJ whole genome shotgun (WGS) entry which is preliminary data.</text>
</comment>
<reference evidence="9 10" key="1">
    <citation type="submission" date="2016-10" db="EMBL/GenBank/DDBJ databases">
        <authorList>
            <person name="Varghese N."/>
            <person name="Submissions S."/>
        </authorList>
    </citation>
    <scope>NUCLEOTIDE SEQUENCE [LARGE SCALE GENOMIC DNA]</scope>
    <source>
        <strain evidence="9 10">PDC82</strain>
    </source>
</reference>
<keyword evidence="4" id="KW-0804">Transcription</keyword>
<dbReference type="PROSITE" id="PS50931">
    <property type="entry name" value="HTH_LYSR"/>
    <property type="match status" value="1"/>
</dbReference>
<dbReference type="FunFam" id="1.10.10.10:FF:000001">
    <property type="entry name" value="LysR family transcriptional regulator"/>
    <property type="match status" value="1"/>
</dbReference>
<keyword evidence="3" id="KW-0238">DNA-binding</keyword>
<dbReference type="SUPFAM" id="SSF46785">
    <property type="entry name" value="Winged helix' DNA-binding domain"/>
    <property type="match status" value="1"/>
</dbReference>
<dbReference type="InterPro" id="IPR058163">
    <property type="entry name" value="LysR-type_TF_proteobact-type"/>
</dbReference>
<dbReference type="Pfam" id="PF00126">
    <property type="entry name" value="HTH_1"/>
    <property type="match status" value="1"/>
</dbReference>
<evidence type="ECO:0000313" key="9">
    <source>
        <dbReference type="EMBL" id="SDK19564.1"/>
    </source>
</evidence>
<comment type="similarity">
    <text evidence="1">Belongs to the LysR transcriptional regulatory family.</text>
</comment>
<evidence type="ECO:0000256" key="2">
    <source>
        <dbReference type="ARBA" id="ARBA00023015"/>
    </source>
</evidence>
<dbReference type="Proteomes" id="UP000198917">
    <property type="component" value="Unassembled WGS sequence"/>
</dbReference>
<dbReference type="GO" id="GO:0003677">
    <property type="term" value="F:DNA binding"/>
    <property type="evidence" value="ECO:0007669"/>
    <property type="project" value="UniProtKB-KW"/>
</dbReference>
<evidence type="ECO:0000259" key="8">
    <source>
        <dbReference type="PROSITE" id="PS50931"/>
    </source>
</evidence>
<sequence length="336" mass="37566">MRLRGIHLFLRRRNNFIGAMIGDKAGRRQLTYSQGAKMGRRFDHLGDVEAFIIVAEKGSMTEAAVALATTASVLSRAITRLETRLGAQLMRRTTRRLNLTDEGRAYLEQARAAFSMIDDAERAIQGPTGASLTGHVRISVPTTYGHHRLPAMLERFMQAYPEVQIELSITNRNVDLVAEGYDLAIRLGPLPDSGLVARKLEDASLRLVAAPHYLERAGMPQDVEDLAEHQCLPFVMPSTGRCAPWLFHVDGRDLDWTPPGRIQVFDDVLGVVSLAESGLGICQIYDFIIRDRVKEGRLVEVLDHAQGRFRPFSLIFAPHRRLSAATRTLIDFLVEK</sequence>
<dbReference type="Pfam" id="PF03466">
    <property type="entry name" value="LysR_substrate"/>
    <property type="match status" value="1"/>
</dbReference>
<evidence type="ECO:0000256" key="4">
    <source>
        <dbReference type="ARBA" id="ARBA00023163"/>
    </source>
</evidence>
<dbReference type="PANTHER" id="PTHR30537:SF5">
    <property type="entry name" value="HTH-TYPE TRANSCRIPTIONAL ACTIVATOR TTDR-RELATED"/>
    <property type="match status" value="1"/>
</dbReference>
<evidence type="ECO:0000256" key="5">
    <source>
        <dbReference type="ARBA" id="ARBA00054626"/>
    </source>
</evidence>
<dbReference type="GO" id="GO:0003700">
    <property type="term" value="F:DNA-binding transcription factor activity"/>
    <property type="evidence" value="ECO:0007669"/>
    <property type="project" value="InterPro"/>
</dbReference>
<dbReference type="CDD" id="cd08422">
    <property type="entry name" value="PBP2_CrgA_like"/>
    <property type="match status" value="1"/>
</dbReference>
<protein>
    <recommendedName>
        <fullName evidence="6">HTH-type transcriptional regulator TtuA</fullName>
    </recommendedName>
    <alternativeName>
        <fullName evidence="7">Tartrate utilization transcriptional regulator</fullName>
    </alternativeName>
</protein>
<organism evidence="9 10">
    <name type="scientific">Agrobacterium fabrum</name>
    <dbReference type="NCBI Taxonomy" id="1176649"/>
    <lineage>
        <taxon>Bacteria</taxon>
        <taxon>Pseudomonadati</taxon>
        <taxon>Pseudomonadota</taxon>
        <taxon>Alphaproteobacteria</taxon>
        <taxon>Hyphomicrobiales</taxon>
        <taxon>Rhizobiaceae</taxon>
        <taxon>Rhizobium/Agrobacterium group</taxon>
        <taxon>Agrobacterium</taxon>
        <taxon>Agrobacterium tumefaciens complex</taxon>
    </lineage>
</organism>
<dbReference type="SUPFAM" id="SSF53850">
    <property type="entry name" value="Periplasmic binding protein-like II"/>
    <property type="match status" value="1"/>
</dbReference>
<evidence type="ECO:0000256" key="1">
    <source>
        <dbReference type="ARBA" id="ARBA00009437"/>
    </source>
</evidence>
<gene>
    <name evidence="9" type="ORF">SAMN05428983_4181</name>
</gene>
<dbReference type="InterPro" id="IPR000847">
    <property type="entry name" value="LysR_HTH_N"/>
</dbReference>
<dbReference type="InterPro" id="IPR005119">
    <property type="entry name" value="LysR_subst-bd"/>
</dbReference>
<name>A0A7Z7BQZ7_9HYPH</name>
<evidence type="ECO:0000256" key="7">
    <source>
        <dbReference type="ARBA" id="ARBA00083243"/>
    </source>
</evidence>
<dbReference type="Gene3D" id="1.10.10.10">
    <property type="entry name" value="Winged helix-like DNA-binding domain superfamily/Winged helix DNA-binding domain"/>
    <property type="match status" value="1"/>
</dbReference>
<dbReference type="EMBL" id="FNEW01000005">
    <property type="protein sequence ID" value="SDK19564.1"/>
    <property type="molecule type" value="Genomic_DNA"/>
</dbReference>
<evidence type="ECO:0000256" key="6">
    <source>
        <dbReference type="ARBA" id="ARBA00067332"/>
    </source>
</evidence>
<dbReference type="InterPro" id="IPR036390">
    <property type="entry name" value="WH_DNA-bd_sf"/>
</dbReference>
<accession>A0A7Z7BQZ7</accession>
<dbReference type="AlphaFoldDB" id="A0A7Z7BQZ7"/>
<keyword evidence="2" id="KW-0805">Transcription regulation</keyword>
<proteinExistence type="inferred from homology"/>
<dbReference type="Gene3D" id="3.40.190.290">
    <property type="match status" value="1"/>
</dbReference>
<evidence type="ECO:0000313" key="10">
    <source>
        <dbReference type="Proteomes" id="UP000198917"/>
    </source>
</evidence>
<dbReference type="PANTHER" id="PTHR30537">
    <property type="entry name" value="HTH-TYPE TRANSCRIPTIONAL REGULATOR"/>
    <property type="match status" value="1"/>
</dbReference>
<dbReference type="InterPro" id="IPR036388">
    <property type="entry name" value="WH-like_DNA-bd_sf"/>
</dbReference>
<comment type="function">
    <text evidence="5">Transcriptional regulator of the ttuABCDE tartrate utilization operon.</text>
</comment>
<feature type="domain" description="HTH lysR-type" evidence="8">
    <location>
        <begin position="49"/>
        <end position="100"/>
    </location>
</feature>